<dbReference type="PROSITE" id="PS50847">
    <property type="entry name" value="GRAM_POS_ANCHORING"/>
    <property type="match status" value="1"/>
</dbReference>
<sequence>MNVLKSSKFITITVILTLILSLLYTTIFLIDTASANDSPRYKTFFSLDRGNITYDDGRPPSIGYVDRITENNPLGGAILGTRFKVDENGVIVYCLNWDLDSPLLEKDGGNEYKKTSERLTKEEYTAMVYAYGNDQDITNEYTINGKKLTEDQRYYVSQVALYIVSHDMNSKNITIDSLIKHTRGEIDHEISEELYKIIEKHVDYIENNLLDVPAEEDLHIKLEGQANKLVQNGTYFESDVLQLKVNNQNAKVVFTKKNLYNAYFVDLEGNTVTDDYILDGNAFKIRLNAKDIEEKGKIELAFKATTDIENVYKYEPRYQDSDKRGQGVDGEKLQRITWMETDTKEANVSVSINYDIVKGDLVIHKTDVGTGESLEGATFEIKDEKGNIVSTMTTNKQGLAITEGLTFGKYTYQEIEAPAGYVLDENIYEIAVLENGEVTAEITNDIIRGNFELNKVDEKTNEPLEGATFEIKDVEGNHISTVTTNKQGLAMVEGLPFGKYTYQEVEAPEGYEIDQTVYEFAIEENGKTVNVTMKNNAKKASTNEQQSKEAPKKLPKTGDKTNTINYMLGSLFLAAAVILARLVRKKENNESN</sequence>
<accession>A0A941DTG3</accession>
<dbReference type="EMBL" id="JAGSOT010000007">
    <property type="protein sequence ID" value="MBR7795187.1"/>
    <property type="molecule type" value="Genomic_DNA"/>
</dbReference>
<dbReference type="Gene3D" id="2.60.40.10">
    <property type="entry name" value="Immunoglobulins"/>
    <property type="match status" value="2"/>
</dbReference>
<feature type="transmembrane region" description="Helical" evidence="8">
    <location>
        <begin position="564"/>
        <end position="583"/>
    </location>
</feature>
<keyword evidence="3" id="KW-0134">Cell wall</keyword>
<evidence type="ECO:0000256" key="7">
    <source>
        <dbReference type="SAM" id="MobiDB-lite"/>
    </source>
</evidence>
<keyword evidence="6" id="KW-0572">Peptidoglycan-anchor</keyword>
<reference evidence="10" key="1">
    <citation type="submission" date="2021-04" db="EMBL/GenBank/DDBJ databases">
        <title>Isolation and polyphasic classification of algal microorganism.</title>
        <authorList>
            <person name="Wang S."/>
        </authorList>
    </citation>
    <scope>NUCLEOTIDE SEQUENCE</scope>
    <source>
        <strain evidence="10">720a</strain>
    </source>
</reference>
<proteinExistence type="inferred from homology"/>
<dbReference type="RefSeq" id="WP_166529990.1">
    <property type="nucleotide sequence ID" value="NZ_BAAACY010000054.1"/>
</dbReference>
<keyword evidence="4" id="KW-0964">Secreted</keyword>
<evidence type="ECO:0000256" key="6">
    <source>
        <dbReference type="ARBA" id="ARBA00023088"/>
    </source>
</evidence>
<organism evidence="10 11">
    <name type="scientific">Virgibacillus salarius</name>
    <dbReference type="NCBI Taxonomy" id="447199"/>
    <lineage>
        <taxon>Bacteria</taxon>
        <taxon>Bacillati</taxon>
        <taxon>Bacillota</taxon>
        <taxon>Bacilli</taxon>
        <taxon>Bacillales</taxon>
        <taxon>Bacillaceae</taxon>
        <taxon>Virgibacillus</taxon>
    </lineage>
</organism>
<evidence type="ECO:0000259" key="9">
    <source>
        <dbReference type="PROSITE" id="PS50847"/>
    </source>
</evidence>
<dbReference type="InterPro" id="IPR013783">
    <property type="entry name" value="Ig-like_fold"/>
</dbReference>
<keyword evidence="11" id="KW-1185">Reference proteome</keyword>
<name>A0A941DTG3_9BACI</name>
<comment type="similarity">
    <text evidence="2">Belongs to the serine-aspartate repeat-containing protein (SDr) family.</text>
</comment>
<dbReference type="Pfam" id="PF00746">
    <property type="entry name" value="Gram_pos_anchor"/>
    <property type="match status" value="1"/>
</dbReference>
<keyword evidence="8" id="KW-0472">Membrane</keyword>
<feature type="region of interest" description="Disordered" evidence="7">
    <location>
        <begin position="537"/>
        <end position="559"/>
    </location>
</feature>
<feature type="compositionally biased region" description="Basic and acidic residues" evidence="7">
    <location>
        <begin position="546"/>
        <end position="559"/>
    </location>
</feature>
<dbReference type="SUPFAM" id="SSF49478">
    <property type="entry name" value="Cna protein B-type domain"/>
    <property type="match status" value="2"/>
</dbReference>
<comment type="caution">
    <text evidence="10">The sequence shown here is derived from an EMBL/GenBank/DDBJ whole genome shotgun (WGS) entry which is preliminary data.</text>
</comment>
<dbReference type="InterPro" id="IPR041033">
    <property type="entry name" value="SpaA_PFL_dom_1"/>
</dbReference>
<evidence type="ECO:0000256" key="4">
    <source>
        <dbReference type="ARBA" id="ARBA00022525"/>
    </source>
</evidence>
<keyword evidence="5" id="KW-0732">Signal</keyword>
<dbReference type="PANTHER" id="PTHR36108:SF13">
    <property type="entry name" value="COLOSSIN-B-RELATED"/>
    <property type="match status" value="1"/>
</dbReference>
<evidence type="ECO:0000256" key="1">
    <source>
        <dbReference type="ARBA" id="ARBA00004168"/>
    </source>
</evidence>
<dbReference type="Proteomes" id="UP000675284">
    <property type="component" value="Unassembled WGS sequence"/>
</dbReference>
<feature type="domain" description="Gram-positive cocci surface proteins LPxTG" evidence="9">
    <location>
        <begin position="554"/>
        <end position="592"/>
    </location>
</feature>
<evidence type="ECO:0000313" key="11">
    <source>
        <dbReference type="Proteomes" id="UP000675284"/>
    </source>
</evidence>
<evidence type="ECO:0000256" key="2">
    <source>
        <dbReference type="ARBA" id="ARBA00007257"/>
    </source>
</evidence>
<dbReference type="NCBIfam" id="TIGR01167">
    <property type="entry name" value="LPXTG_anchor"/>
    <property type="match status" value="1"/>
</dbReference>
<keyword evidence="8" id="KW-0812">Transmembrane</keyword>
<dbReference type="Pfam" id="PF17802">
    <property type="entry name" value="SpaA"/>
    <property type="match status" value="2"/>
</dbReference>
<comment type="subcellular location">
    <subcellularLocation>
        <location evidence="1">Secreted</location>
        <location evidence="1">Cell wall</location>
        <topology evidence="1">Peptidoglycan-anchor</topology>
    </subcellularLocation>
</comment>
<keyword evidence="8" id="KW-1133">Transmembrane helix</keyword>
<dbReference type="InterPro" id="IPR019931">
    <property type="entry name" value="LPXTG_anchor"/>
</dbReference>
<protein>
    <submittedName>
        <fullName evidence="10">LPXTG cell wall anchor domain-containing protein</fullName>
    </submittedName>
</protein>
<dbReference type="PANTHER" id="PTHR36108">
    <property type="entry name" value="COLOSSIN-B-RELATED"/>
    <property type="match status" value="1"/>
</dbReference>
<evidence type="ECO:0000256" key="8">
    <source>
        <dbReference type="SAM" id="Phobius"/>
    </source>
</evidence>
<evidence type="ECO:0000256" key="5">
    <source>
        <dbReference type="ARBA" id="ARBA00022729"/>
    </source>
</evidence>
<evidence type="ECO:0000313" key="10">
    <source>
        <dbReference type="EMBL" id="MBR7795187.1"/>
    </source>
</evidence>
<gene>
    <name evidence="10" type="ORF">KCX74_03915</name>
</gene>
<evidence type="ECO:0000256" key="3">
    <source>
        <dbReference type="ARBA" id="ARBA00022512"/>
    </source>
</evidence>
<dbReference type="AlphaFoldDB" id="A0A941DTG3"/>